<keyword evidence="2" id="KW-1185">Reference proteome</keyword>
<accession>A0A0U5J7P9</accession>
<dbReference type="AlphaFoldDB" id="A0A0U5J7P9"/>
<sequence length="194" mass="19840">MAPIANLPQGLNYSVAINASGAAIMGGASHSLPYAALVSRRGCVTTLKNLPSTEGVIYNVAINESGTGLIVGFSASGPYGTLVSPDGTLTPLKGLPSGEGFLDGAALHSSGFGLVGGESYGVPFAALVAPNGSLTYLSGLPENGAINSIAIPMLDQLLPKMISLFDNWAEFALRETAIPHADLYQVMCTDELAQ</sequence>
<dbReference type="InParanoid" id="A0A0U5J7P9"/>
<dbReference type="PATRIC" id="fig|389348.3.peg.526"/>
<protein>
    <submittedName>
        <fullName evidence="1">Uncharacterized protein</fullName>
    </submittedName>
</protein>
<gene>
    <name evidence="1" type="ORF">PNK_0477</name>
</gene>
<reference evidence="2" key="1">
    <citation type="submission" date="2015-09" db="EMBL/GenBank/DDBJ databases">
        <authorList>
            <person name="Bertelli C."/>
        </authorList>
    </citation>
    <scope>NUCLEOTIDE SEQUENCE [LARGE SCALE GENOMIC DNA]</scope>
    <source>
        <strain evidence="2">KNic</strain>
    </source>
</reference>
<dbReference type="RefSeq" id="WP_059060062.1">
    <property type="nucleotide sequence ID" value="NZ_LN879502.1"/>
</dbReference>
<evidence type="ECO:0000313" key="1">
    <source>
        <dbReference type="EMBL" id="CUI16105.1"/>
    </source>
</evidence>
<name>A0A0U5J7P9_9BACT</name>
<dbReference type="EMBL" id="LN879502">
    <property type="protein sequence ID" value="CUI16105.1"/>
    <property type="molecule type" value="Genomic_DNA"/>
</dbReference>
<evidence type="ECO:0000313" key="2">
    <source>
        <dbReference type="Proteomes" id="UP000069902"/>
    </source>
</evidence>
<proteinExistence type="predicted"/>
<dbReference type="Proteomes" id="UP000069902">
    <property type="component" value="Chromosome cPNK"/>
</dbReference>
<dbReference type="KEGG" id="pnl:PNK_0477"/>
<organism evidence="1 2">
    <name type="scientific">Candidatus Protochlamydia naegleriophila</name>
    <dbReference type="NCBI Taxonomy" id="389348"/>
    <lineage>
        <taxon>Bacteria</taxon>
        <taxon>Pseudomonadati</taxon>
        <taxon>Chlamydiota</taxon>
        <taxon>Chlamydiia</taxon>
        <taxon>Parachlamydiales</taxon>
        <taxon>Parachlamydiaceae</taxon>
        <taxon>Candidatus Protochlamydia</taxon>
    </lineage>
</organism>